<dbReference type="PANTHER" id="PTHR46889:SF7">
    <property type="entry name" value="TRANSPOSASE FOR INSERTION SEQUENCE ELEMENT IS904"/>
    <property type="match status" value="1"/>
</dbReference>
<feature type="domain" description="Integrase catalytic" evidence="2">
    <location>
        <begin position="286"/>
        <end position="449"/>
    </location>
</feature>
<dbReference type="SUPFAM" id="SSF53098">
    <property type="entry name" value="Ribonuclease H-like"/>
    <property type="match status" value="1"/>
</dbReference>
<protein>
    <submittedName>
        <fullName evidence="3">IS3 family transposase</fullName>
    </submittedName>
</protein>
<gene>
    <name evidence="3" type="ORF">HHU08_11235</name>
</gene>
<dbReference type="SUPFAM" id="SSF46689">
    <property type="entry name" value="Homeodomain-like"/>
    <property type="match status" value="1"/>
</dbReference>
<dbReference type="Pfam" id="PF13276">
    <property type="entry name" value="HTH_21"/>
    <property type="match status" value="1"/>
</dbReference>
<dbReference type="Pfam" id="PF13518">
    <property type="entry name" value="HTH_28"/>
    <property type="match status" value="1"/>
</dbReference>
<dbReference type="NCBIfam" id="NF033516">
    <property type="entry name" value="transpos_IS3"/>
    <property type="match status" value="1"/>
</dbReference>
<dbReference type="Gene3D" id="1.10.10.10">
    <property type="entry name" value="Winged helix-like DNA-binding domain superfamily/Winged helix DNA-binding domain"/>
    <property type="match status" value="1"/>
</dbReference>
<dbReference type="InterPro" id="IPR036397">
    <property type="entry name" value="RNaseH_sf"/>
</dbReference>
<evidence type="ECO:0000259" key="2">
    <source>
        <dbReference type="PROSITE" id="PS50994"/>
    </source>
</evidence>
<comment type="function">
    <text evidence="1">Involved in the transposition of the insertion sequence.</text>
</comment>
<proteinExistence type="predicted"/>
<dbReference type="InterPro" id="IPR055247">
    <property type="entry name" value="InsJ-like_HTH"/>
</dbReference>
<dbReference type="InterPro" id="IPR001584">
    <property type="entry name" value="Integrase_cat-core"/>
</dbReference>
<dbReference type="Proteomes" id="UP000588491">
    <property type="component" value="Unassembled WGS sequence"/>
</dbReference>
<dbReference type="GO" id="GO:0043565">
    <property type="term" value="F:sequence-specific DNA binding"/>
    <property type="evidence" value="ECO:0007669"/>
    <property type="project" value="InterPro"/>
</dbReference>
<dbReference type="RefSeq" id="WP_169188472.1">
    <property type="nucleotide sequence ID" value="NZ_JABBPK010000001.1"/>
</dbReference>
<dbReference type="InterPro" id="IPR009057">
    <property type="entry name" value="Homeodomain-like_sf"/>
</dbReference>
<comment type="caution">
    <text evidence="3">The sequence shown here is derived from an EMBL/GenBank/DDBJ whole genome shotgun (WGS) entry which is preliminary data.</text>
</comment>
<dbReference type="InterPro" id="IPR025948">
    <property type="entry name" value="HTH-like_dom"/>
</dbReference>
<name>A0A7Y0PM32_9BACI</name>
<dbReference type="InterPro" id="IPR036388">
    <property type="entry name" value="WH-like_DNA-bd_sf"/>
</dbReference>
<dbReference type="InterPro" id="IPR050900">
    <property type="entry name" value="Transposase_IS3/IS150/IS904"/>
</dbReference>
<dbReference type="InterPro" id="IPR048020">
    <property type="entry name" value="Transpos_IS3"/>
</dbReference>
<dbReference type="SUPFAM" id="SSF48295">
    <property type="entry name" value="TrpR-like"/>
    <property type="match status" value="1"/>
</dbReference>
<dbReference type="Gene3D" id="3.30.420.10">
    <property type="entry name" value="Ribonuclease H-like superfamily/Ribonuclease H"/>
    <property type="match status" value="1"/>
</dbReference>
<dbReference type="Pfam" id="PF13333">
    <property type="entry name" value="rve_2"/>
    <property type="match status" value="1"/>
</dbReference>
<reference evidence="3 4" key="1">
    <citation type="submission" date="2020-04" db="EMBL/GenBank/DDBJ databases">
        <title>Bacillus sp. UniB3 isolated from commercial digestive syrup.</title>
        <authorList>
            <person name="Thorat V."/>
            <person name="Kirdat K."/>
            <person name="Tiwarekar B."/>
            <person name="Yadav A."/>
        </authorList>
    </citation>
    <scope>NUCLEOTIDE SEQUENCE [LARGE SCALE GENOMIC DNA]</scope>
    <source>
        <strain evidence="3 4">UniB3</strain>
    </source>
</reference>
<dbReference type="EMBL" id="JABBPK010000001">
    <property type="protein sequence ID" value="NMO77568.1"/>
    <property type="molecule type" value="Genomic_DNA"/>
</dbReference>
<dbReference type="Pfam" id="PF00665">
    <property type="entry name" value="rve"/>
    <property type="match status" value="1"/>
</dbReference>
<dbReference type="InterPro" id="IPR010921">
    <property type="entry name" value="Trp_repressor/repl_initiator"/>
</dbReference>
<evidence type="ECO:0000313" key="3">
    <source>
        <dbReference type="EMBL" id="NMO77568.1"/>
    </source>
</evidence>
<dbReference type="AlphaFoldDB" id="A0A7Y0PM32"/>
<dbReference type="PANTHER" id="PTHR46889">
    <property type="entry name" value="TRANSPOSASE INSF FOR INSERTION SEQUENCE IS3B-RELATED"/>
    <property type="match status" value="1"/>
</dbReference>
<sequence>MKKKEKWTAEGKLFVVQLYESGKYSFAEVAKQMGIDRKSVSKWVKLYRTYGIEALIPRNSCAFYEPSFKLEVLKYREETGASYLTTAIRFNLSSPYTIQRWEEQYNLVGVKAFVSKKEGTSAMPKKGPVESDKMKELQAEIEQLRMENAYFKKVESLSSGQGKITKEDKVMAIYELRHKFPVIKLLMIAKLSRSTYYYLVKKKNLPDRDAKLRKEITSIFNEHYGRYGYRRVTQALHNRGLLVNHKKVQRIMKELRLKCMIRMKKYKSYKGGVGKTAPHILKRNFQATQPNKKWVTDITEFKLFGEKLYLSPILDLYNQEIITYTIGSRPTYSLVSQMIEQAFEHLPKNHEGLIMHSDQGWHYQMEPYQTALKKQNIIQSMSRKGNCYDNAVMENFFGIMKSEFFYQTEFENKKHFLEELEAYMYYYNTKRIKMKLNGLSPIDYRTQTMSV</sequence>
<accession>A0A7Y0PM32</accession>
<keyword evidence="4" id="KW-1185">Reference proteome</keyword>
<organism evidence="3 4">
    <name type="scientific">Niallia alba</name>
    <dbReference type="NCBI Taxonomy" id="2729105"/>
    <lineage>
        <taxon>Bacteria</taxon>
        <taxon>Bacillati</taxon>
        <taxon>Bacillota</taxon>
        <taxon>Bacilli</taxon>
        <taxon>Bacillales</taxon>
        <taxon>Bacillaceae</taxon>
        <taxon>Niallia</taxon>
    </lineage>
</organism>
<evidence type="ECO:0000313" key="4">
    <source>
        <dbReference type="Proteomes" id="UP000588491"/>
    </source>
</evidence>
<evidence type="ECO:0000256" key="1">
    <source>
        <dbReference type="ARBA" id="ARBA00002286"/>
    </source>
</evidence>
<dbReference type="PROSITE" id="PS50994">
    <property type="entry name" value="INTEGRASE"/>
    <property type="match status" value="1"/>
</dbReference>
<dbReference type="GO" id="GO:0015074">
    <property type="term" value="P:DNA integration"/>
    <property type="evidence" value="ECO:0007669"/>
    <property type="project" value="InterPro"/>
</dbReference>
<dbReference type="InterPro" id="IPR012337">
    <property type="entry name" value="RNaseH-like_sf"/>
</dbReference>